<dbReference type="GO" id="GO:0003995">
    <property type="term" value="F:acyl-CoA dehydrogenase activity"/>
    <property type="evidence" value="ECO:0007669"/>
    <property type="project" value="TreeGrafter"/>
</dbReference>
<dbReference type="Proteomes" id="UP000319383">
    <property type="component" value="Chromosome"/>
</dbReference>
<evidence type="ECO:0000259" key="9">
    <source>
        <dbReference type="Pfam" id="PF00441"/>
    </source>
</evidence>
<comment type="similarity">
    <text evidence="2 8">Belongs to the acyl-CoA dehydrogenase family.</text>
</comment>
<evidence type="ECO:0000256" key="8">
    <source>
        <dbReference type="RuleBase" id="RU362125"/>
    </source>
</evidence>
<dbReference type="InterPro" id="IPR006091">
    <property type="entry name" value="Acyl-CoA_Oxase/DH_mid-dom"/>
</dbReference>
<dbReference type="Gene3D" id="1.10.540.10">
    <property type="entry name" value="Acyl-CoA dehydrogenase/oxidase, N-terminal domain"/>
    <property type="match status" value="1"/>
</dbReference>
<dbReference type="AlphaFoldDB" id="A0A517ZR38"/>
<evidence type="ECO:0000259" key="11">
    <source>
        <dbReference type="Pfam" id="PF02771"/>
    </source>
</evidence>
<dbReference type="InterPro" id="IPR036250">
    <property type="entry name" value="AcylCo_DH-like_C"/>
</dbReference>
<dbReference type="Pfam" id="PF02771">
    <property type="entry name" value="Acyl-CoA_dh_N"/>
    <property type="match status" value="1"/>
</dbReference>
<dbReference type="InterPro" id="IPR009075">
    <property type="entry name" value="AcylCo_DH/oxidase_C"/>
</dbReference>
<dbReference type="SUPFAM" id="SSF47203">
    <property type="entry name" value="Acyl-CoA dehydrogenase C-terminal domain-like"/>
    <property type="match status" value="1"/>
</dbReference>
<comment type="catalytic activity">
    <reaction evidence="7">
        <text>a 2,3-saturated acyl-CoA + A = a 2,3-dehydroacyl-CoA + AH2</text>
        <dbReference type="Rhea" id="RHEA:48608"/>
        <dbReference type="ChEBI" id="CHEBI:13193"/>
        <dbReference type="ChEBI" id="CHEBI:17499"/>
        <dbReference type="ChEBI" id="CHEBI:60015"/>
        <dbReference type="ChEBI" id="CHEBI:65111"/>
    </reaction>
</comment>
<evidence type="ECO:0000259" key="12">
    <source>
        <dbReference type="Pfam" id="PF21343"/>
    </source>
</evidence>
<sequence length="590" mass="64506">MAQAMDELQQKQIRQAEELLFSGPQKVGFCKELFFGRFFTDAIMPYPQLSAEQKAIGDKAVIEVREYLEEHLDAAEVDRNSDIPPEVIRGLADVGVLGMTIAPELGGRGLSQQNYCRVMEVIGGHCAATGVFVNAHHSIGVRGLDLFGTEEQKARWMKPMASGEVLAAFALTEPEAGSDASNVQTRATPDPDRGGYVINGEKRYITNGAIAGVLTVMARTPDPDEPDGKVTAFLVTPDMPGFEVVEARMDKCGIRGTATARLAFKDMFVPAENMLGKEGKGLRLALTVLDFGRVTFGACCTGGAKVCLEKATDYANRRRQFGKNIGQFELVKEKIAIAAADTFAMESAVYHTAALIDSDAEDYMLETAMLKVFASERLWTIVNDTLQLYGGAGYFTTEPLERMMRDARINQIGEGANDVLRSFIAMVGLRGVGMNLQEVQQAAKNPFTGAGKLWGFAASTTSRVWSTAQLPVPHARLQPAAKALGRQIVQFGRACQGLLMTHREAILDRQYHHGRIGDIGTELFMASCVYSRLVQLVSQNDPTTERDLQTGLLYLKIADRRNQARLAAINDNDDAAYTKVADAWMGNDEH</sequence>
<evidence type="ECO:0000256" key="2">
    <source>
        <dbReference type="ARBA" id="ARBA00009347"/>
    </source>
</evidence>
<dbReference type="FunFam" id="1.20.140.10:FF:000019">
    <property type="entry name" value="Acyl-CoA dehydrogenase"/>
    <property type="match status" value="1"/>
</dbReference>
<dbReference type="GO" id="GO:0050660">
    <property type="term" value="F:flavin adenine dinucleotide binding"/>
    <property type="evidence" value="ECO:0007669"/>
    <property type="project" value="InterPro"/>
</dbReference>
<evidence type="ECO:0000256" key="7">
    <source>
        <dbReference type="ARBA" id="ARBA00052546"/>
    </source>
</evidence>
<dbReference type="GO" id="GO:0006631">
    <property type="term" value="P:fatty acid metabolic process"/>
    <property type="evidence" value="ECO:0007669"/>
    <property type="project" value="UniProtKB-ARBA"/>
</dbReference>
<dbReference type="RefSeq" id="WP_145377232.1">
    <property type="nucleotide sequence ID" value="NZ_CP036276.1"/>
</dbReference>
<feature type="domain" description="Acyl-CoA dehydrogenase/oxidase C-terminal" evidence="9">
    <location>
        <begin position="279"/>
        <end position="427"/>
    </location>
</feature>
<organism evidence="13 14">
    <name type="scientific">Symmachiella dynata</name>
    <dbReference type="NCBI Taxonomy" id="2527995"/>
    <lineage>
        <taxon>Bacteria</taxon>
        <taxon>Pseudomonadati</taxon>
        <taxon>Planctomycetota</taxon>
        <taxon>Planctomycetia</taxon>
        <taxon>Planctomycetales</taxon>
        <taxon>Planctomycetaceae</taxon>
        <taxon>Symmachiella</taxon>
    </lineage>
</organism>
<dbReference type="PANTHER" id="PTHR43884">
    <property type="entry name" value="ACYL-COA DEHYDROGENASE"/>
    <property type="match status" value="1"/>
</dbReference>
<dbReference type="Pfam" id="PF21343">
    <property type="entry name" value="ACAD9-ACADV_C"/>
    <property type="match status" value="1"/>
</dbReference>
<feature type="domain" description="Acyl-CoA dehydrogenase/oxidase N-terminal" evidence="11">
    <location>
        <begin position="63"/>
        <end position="164"/>
    </location>
</feature>
<dbReference type="Pfam" id="PF00441">
    <property type="entry name" value="Acyl-CoA_dh_1"/>
    <property type="match status" value="1"/>
</dbReference>
<keyword evidence="14" id="KW-1185">Reference proteome</keyword>
<evidence type="ECO:0000256" key="3">
    <source>
        <dbReference type="ARBA" id="ARBA00022630"/>
    </source>
</evidence>
<reference evidence="13 14" key="1">
    <citation type="submission" date="2019-02" db="EMBL/GenBank/DDBJ databases">
        <title>Deep-cultivation of Planctomycetes and their phenomic and genomic characterization uncovers novel biology.</title>
        <authorList>
            <person name="Wiegand S."/>
            <person name="Jogler M."/>
            <person name="Boedeker C."/>
            <person name="Pinto D."/>
            <person name="Vollmers J."/>
            <person name="Rivas-Marin E."/>
            <person name="Kohn T."/>
            <person name="Peeters S.H."/>
            <person name="Heuer A."/>
            <person name="Rast P."/>
            <person name="Oberbeckmann S."/>
            <person name="Bunk B."/>
            <person name="Jeske O."/>
            <person name="Meyerdierks A."/>
            <person name="Storesund J.E."/>
            <person name="Kallscheuer N."/>
            <person name="Luecker S."/>
            <person name="Lage O.M."/>
            <person name="Pohl T."/>
            <person name="Merkel B.J."/>
            <person name="Hornburger P."/>
            <person name="Mueller R.-W."/>
            <person name="Bruemmer F."/>
            <person name="Labrenz M."/>
            <person name="Spormann A.M."/>
            <person name="Op den Camp H."/>
            <person name="Overmann J."/>
            <person name="Amann R."/>
            <person name="Jetten M.S.M."/>
            <person name="Mascher T."/>
            <person name="Medema M.H."/>
            <person name="Devos D.P."/>
            <person name="Kaster A.-K."/>
            <person name="Ovreas L."/>
            <person name="Rohde M."/>
            <person name="Galperin M.Y."/>
            <person name="Jogler C."/>
        </authorList>
    </citation>
    <scope>NUCLEOTIDE SEQUENCE [LARGE SCALE GENOMIC DNA]</scope>
    <source>
        <strain evidence="13 14">Mal52</strain>
    </source>
</reference>
<dbReference type="Pfam" id="PF02770">
    <property type="entry name" value="Acyl-CoA_dh_M"/>
    <property type="match status" value="1"/>
</dbReference>
<proteinExistence type="inferred from homology"/>
<dbReference type="PANTHER" id="PTHR43884:SF9">
    <property type="entry name" value="COMPLEX I ASSEMBLY FACTOR ACAD9, MITOCHONDRIAL"/>
    <property type="match status" value="1"/>
</dbReference>
<feature type="domain" description="ACAD9/ACADV-like C-terminal" evidence="12">
    <location>
        <begin position="476"/>
        <end position="581"/>
    </location>
</feature>
<gene>
    <name evidence="13" type="primary">mmgC_1</name>
    <name evidence="13" type="ORF">Mal52_34380</name>
</gene>
<dbReference type="InterPro" id="IPR037069">
    <property type="entry name" value="AcylCoA_DH/ox_N_sf"/>
</dbReference>
<feature type="domain" description="Acyl-CoA oxidase/dehydrogenase middle" evidence="10">
    <location>
        <begin position="168"/>
        <end position="267"/>
    </location>
</feature>
<dbReference type="InterPro" id="IPR013786">
    <property type="entry name" value="AcylCoA_DH/ox_N"/>
</dbReference>
<evidence type="ECO:0000256" key="1">
    <source>
        <dbReference type="ARBA" id="ARBA00001974"/>
    </source>
</evidence>
<evidence type="ECO:0000256" key="5">
    <source>
        <dbReference type="ARBA" id="ARBA00022946"/>
    </source>
</evidence>
<dbReference type="FunFam" id="1.10.540.10:FF:000001">
    <property type="entry name" value="Very long-chain-specific acyl-CoA dehydrogenase, mitochondrial"/>
    <property type="match status" value="1"/>
</dbReference>
<name>A0A517ZR38_9PLAN</name>
<keyword evidence="6 8" id="KW-0560">Oxidoreductase</keyword>
<protein>
    <submittedName>
        <fullName evidence="13">Acyl-CoA dehydrogenase</fullName>
        <ecNumber evidence="13">1.3.99.-</ecNumber>
    </submittedName>
</protein>
<dbReference type="EC" id="1.3.99.-" evidence="13"/>
<evidence type="ECO:0000256" key="6">
    <source>
        <dbReference type="ARBA" id="ARBA00023002"/>
    </source>
</evidence>
<dbReference type="SUPFAM" id="SSF56645">
    <property type="entry name" value="Acyl-CoA dehydrogenase NM domain-like"/>
    <property type="match status" value="1"/>
</dbReference>
<evidence type="ECO:0000259" key="10">
    <source>
        <dbReference type="Pfam" id="PF02770"/>
    </source>
</evidence>
<dbReference type="Gene3D" id="1.20.140.10">
    <property type="entry name" value="Butyryl-CoA Dehydrogenase, subunit A, domain 3"/>
    <property type="match status" value="2"/>
</dbReference>
<evidence type="ECO:0000256" key="4">
    <source>
        <dbReference type="ARBA" id="ARBA00022827"/>
    </source>
</evidence>
<dbReference type="InterPro" id="IPR046373">
    <property type="entry name" value="Acyl-CoA_Oxase/DH_mid-dom_sf"/>
</dbReference>
<keyword evidence="5" id="KW-0809">Transit peptide</keyword>
<dbReference type="KEGG" id="sdyn:Mal52_34380"/>
<dbReference type="InterPro" id="IPR049448">
    <property type="entry name" value="ACAD9/ACADV-like_C"/>
</dbReference>
<dbReference type="Gene3D" id="2.40.110.10">
    <property type="entry name" value="Butyryl-CoA Dehydrogenase, subunit A, domain 2"/>
    <property type="match status" value="1"/>
</dbReference>
<keyword evidence="4 8" id="KW-0274">FAD</keyword>
<dbReference type="EMBL" id="CP036276">
    <property type="protein sequence ID" value="QDU44952.1"/>
    <property type="molecule type" value="Genomic_DNA"/>
</dbReference>
<keyword evidence="3 8" id="KW-0285">Flavoprotein</keyword>
<evidence type="ECO:0000313" key="14">
    <source>
        <dbReference type="Proteomes" id="UP000319383"/>
    </source>
</evidence>
<dbReference type="FunFam" id="2.40.110.10:FF:000002">
    <property type="entry name" value="Acyl-CoA dehydrogenase fadE12"/>
    <property type="match status" value="1"/>
</dbReference>
<accession>A0A517ZR38</accession>
<comment type="cofactor">
    <cofactor evidence="1 8">
        <name>FAD</name>
        <dbReference type="ChEBI" id="CHEBI:57692"/>
    </cofactor>
</comment>
<dbReference type="InterPro" id="IPR009100">
    <property type="entry name" value="AcylCoA_DH/oxidase_NM_dom_sf"/>
</dbReference>
<evidence type="ECO:0000313" key="13">
    <source>
        <dbReference type="EMBL" id="QDU44952.1"/>
    </source>
</evidence>